<protein>
    <submittedName>
        <fullName evidence="4">T9SS type A sorting domain-containing protein</fullName>
    </submittedName>
</protein>
<dbReference type="Proteomes" id="UP000660070">
    <property type="component" value="Unassembled WGS sequence"/>
</dbReference>
<sequence length="344" mass="36951">MKKQLLSLLLLSFVLQANAQIILRQDFSTLNVGKLDGQNGWTNNSSAGGTGGAISGAEFVSVSADALSYPNYGNATKSIAMKQTVDQDGPGHLLATPITSGTYYFSFLGNFSAYPTATSFYDVLRMMNGGAFTTSARIWVQPGSTAAGFKIGIKIGDSTSPAGITTSDYAFNQTHLFVVKYVINSGTLDDTMVLYVDPAFASGEPATPTLTAPLASFEYSNNIDRVAFPYNTPKAGKADGKIGLVSIARTWDELDFPETLATANVNASQNLTFHYEKGNILIQQIGFNDADFKIVSIDGKLIYNSKLNAQKNQQLNVGQLNKGIYFLTAQSGKNSVNKKFIINN</sequence>
<evidence type="ECO:0000256" key="1">
    <source>
        <dbReference type="ARBA" id="ARBA00022729"/>
    </source>
</evidence>
<dbReference type="Pfam" id="PF18962">
    <property type="entry name" value="Por_Secre_tail"/>
    <property type="match status" value="1"/>
</dbReference>
<dbReference type="InterPro" id="IPR026444">
    <property type="entry name" value="Secre_tail"/>
</dbReference>
<accession>A0ABS0FF53</accession>
<feature type="signal peptide" evidence="2">
    <location>
        <begin position="1"/>
        <end position="19"/>
    </location>
</feature>
<dbReference type="RefSeq" id="WP_196080780.1">
    <property type="nucleotide sequence ID" value="NZ_JADPVI010000004.1"/>
</dbReference>
<feature type="domain" description="Secretion system C-terminal sorting" evidence="3">
    <location>
        <begin position="279"/>
        <end position="342"/>
    </location>
</feature>
<evidence type="ECO:0000256" key="2">
    <source>
        <dbReference type="SAM" id="SignalP"/>
    </source>
</evidence>
<gene>
    <name evidence="4" type="ORF">IV494_14305</name>
</gene>
<keyword evidence="1 2" id="KW-0732">Signal</keyword>
<proteinExistence type="predicted"/>
<evidence type="ECO:0000259" key="3">
    <source>
        <dbReference type="Pfam" id="PF18962"/>
    </source>
</evidence>
<comment type="caution">
    <text evidence="4">The sequence shown here is derived from an EMBL/GenBank/DDBJ whole genome shotgun (WGS) entry which is preliminary data.</text>
</comment>
<keyword evidence="5" id="KW-1185">Reference proteome</keyword>
<dbReference type="NCBIfam" id="TIGR04183">
    <property type="entry name" value="Por_Secre_tail"/>
    <property type="match status" value="1"/>
</dbReference>
<name>A0ABS0FF53_9FLAO</name>
<evidence type="ECO:0000313" key="4">
    <source>
        <dbReference type="EMBL" id="MBF8458352.1"/>
    </source>
</evidence>
<dbReference type="EMBL" id="JADPVI010000004">
    <property type="protein sequence ID" value="MBF8458352.1"/>
    <property type="molecule type" value="Genomic_DNA"/>
</dbReference>
<feature type="chain" id="PRO_5047249871" evidence="2">
    <location>
        <begin position="20"/>
        <end position="344"/>
    </location>
</feature>
<evidence type="ECO:0000313" key="5">
    <source>
        <dbReference type="Proteomes" id="UP000660070"/>
    </source>
</evidence>
<reference evidence="4 5" key="1">
    <citation type="submission" date="2020-11" db="EMBL/GenBank/DDBJ databases">
        <title>Kaistella gelatinilytica sp. nov., a flavobacterium isolated from Antarctic Soil.</title>
        <authorList>
            <person name="Li J."/>
        </authorList>
    </citation>
    <scope>NUCLEOTIDE SEQUENCE [LARGE SCALE GENOMIC DNA]</scope>
    <source>
        <strain evidence="4 5">G5-32</strain>
    </source>
</reference>
<organism evidence="4 5">
    <name type="scientific">Kaistella gelatinilytica</name>
    <dbReference type="NCBI Taxonomy" id="2787636"/>
    <lineage>
        <taxon>Bacteria</taxon>
        <taxon>Pseudomonadati</taxon>
        <taxon>Bacteroidota</taxon>
        <taxon>Flavobacteriia</taxon>
        <taxon>Flavobacteriales</taxon>
        <taxon>Weeksellaceae</taxon>
        <taxon>Chryseobacterium group</taxon>
        <taxon>Kaistella</taxon>
    </lineage>
</organism>